<comment type="similarity">
    <text evidence="1">Belongs to the carnitine/choline acetyltransferase family.</text>
</comment>
<evidence type="ECO:0000256" key="4">
    <source>
        <dbReference type="SAM" id="MobiDB-lite"/>
    </source>
</evidence>
<feature type="compositionally biased region" description="Low complexity" evidence="4">
    <location>
        <begin position="1455"/>
        <end position="1469"/>
    </location>
</feature>
<evidence type="ECO:0000256" key="1">
    <source>
        <dbReference type="ARBA" id="ARBA00005232"/>
    </source>
</evidence>
<dbReference type="SUPFAM" id="SSF52777">
    <property type="entry name" value="CoA-dependent acyltransferases"/>
    <property type="match status" value="2"/>
</dbReference>
<keyword evidence="5" id="KW-0812">Transmembrane</keyword>
<dbReference type="Gene3D" id="3.40.50.410">
    <property type="entry name" value="von Willebrand factor, type A domain"/>
    <property type="match status" value="1"/>
</dbReference>
<evidence type="ECO:0000313" key="7">
    <source>
        <dbReference type="EMBL" id="CAH3193809.1"/>
    </source>
</evidence>
<dbReference type="Gene3D" id="3.30.559.70">
    <property type="entry name" value="Choline/Carnitine o-acyltransferase, domain 2"/>
    <property type="match status" value="1"/>
</dbReference>
<sequence length="1494" mass="166802">RLFCSTRIPEVKKDRLATFENARHMVVMRKGNFYVFDTITTDGDIVPTATIYQNLKHIVEDPSPPPKFPVAALTTENRDTWANIRRALQAEPSNEEALRLIDSAIFVLCLDDHGVESVADVTRTFLHGDGTNRWFDKSFQLVVCKDGKAAVNFEHAWGDGVAVLRFFNEVYKDTTTRPSCTAASAKNLSADLTVRKLEFTFTPETERGISAAKEKFDNTIKELDIAEMQVFTYGKDYIKRKKLSPDAIMQLAFQMAIFRHSGKFVPTYESCSTAAFKHGRTETIRPASNATVACAEAFERSHRAGVEEMTDRIRRAADWHSKLTKEAAMGQGFDRHLFSLRILAESIGKLPEIFQDPAYKQINHNILSTSTLSSPALMLGGFGPVVRDGFGSSLKVRWQYYGSAEGVLAGYPGASVSDCDSYDNRLRPWYVTTATPSPKNIIILLDCSTSMGFNGNWEAAIRTSEIVLTTLNPEDKVSVILFNVSTFLPGDQNTDDCYHSTMAYAGTFNIRYFKSFLKGAQPKGGTRFIKAFKRAFQILKHTFNTSSQSIVTRPSMILLLTDGGRKTSLVEDAIVEAVKEEVEMFRDKFKKTSFKLMTLSFGVEKKHNEFLHKLTSATNGLFMSAHRNSDTYSKLKPYFDYLTKVTPASNNDVVFCPPYVDAWGLGYMITAASAVLKDNKLQGVVGVDIPMTDLISDVQYFSKGAGSKSYAFLFHTRTGITLSHPKLPTPESITEDPNAVNILELEEGKEFKDLFAEVQESAAGQPLQKNIFEKQHYLPRGGSLGNGVMNVTVDFTYHCQPLEVGMKEYTVCIAMEKNDHSYLFKHDGIALGASSHPVTYHRMDVLPEAKTCYHTDTLSYADRSVIQLSAKAFRDPSGYFEEEDSPSAVRRYSKQLMKGILGREIQDSVLNEDISKVALFTSHIENAVWGSENYKSFTTRLVRRYIGTYSGVLRIFPGAPLPANFDHVTRPWFITAAANKDVLTLTPPYLDPLGAGFIVSISHSLKTKFNNKRSLEKLFGVVGGDLAVSSLGAILAKKIGTNCKNAGMRCFLMDNSGYIVYHPNFENVFNDSSKIVSKHITEMDGAIAQDLIKNKVMKRQACQNFNLLKLQRFYEITLDDESFKGKTTKKGCESYEIAKLRNTNVFVVQVEAEICLTNVMTCPCDDICKSTSDQFCECPCKGRLKYDICNANVTGESDLPVCAPGSPPLNPRWPLSAHPDDIGECIRISCAQYKSKHDCNEIFGCVWCHKKMTDGSLLEHPRCKKDKECFGGELGRSNPFLLPLKPRKTKQHSRSFRLVGLELSMTTLVAAGSGVGGGILIIIIIICCLCKRKNKWNVDLDDLDMFEPDLPMMDYPGQVQSTMHMGQRQSTIHMGQRQSAMHMGQRQSAMHMGQRQSTIHMGQRQSNMQMRLAAPGTQYSQQAMSTMWCKAYGPSQLMNFVPQVSTMQAPVSTVRTAPPNKATPNTPRRVSLTADITEMPTEDSSISYPDDQEF</sequence>
<feature type="region of interest" description="Disordered" evidence="4">
    <location>
        <begin position="1451"/>
        <end position="1494"/>
    </location>
</feature>
<keyword evidence="3" id="KW-0012">Acyltransferase</keyword>
<feature type="non-terminal residue" evidence="7">
    <location>
        <position position="1"/>
    </location>
</feature>
<dbReference type="InterPro" id="IPR000542">
    <property type="entry name" value="Carn_acyl_trans"/>
</dbReference>
<proteinExistence type="inferred from homology"/>
<keyword evidence="2" id="KW-0808">Transferase</keyword>
<feature type="domain" description="VWFA" evidence="6">
    <location>
        <begin position="440"/>
        <end position="642"/>
    </location>
</feature>
<dbReference type="SMART" id="SM00327">
    <property type="entry name" value="VWA"/>
    <property type="match status" value="1"/>
</dbReference>
<accession>A0ABN8SQR5</accession>
<name>A0ABN8SQR5_9CNID</name>
<keyword evidence="8" id="KW-1185">Reference proteome</keyword>
<dbReference type="InterPro" id="IPR036465">
    <property type="entry name" value="vWFA_dom_sf"/>
</dbReference>
<dbReference type="PANTHER" id="PTHR22589:SF16">
    <property type="entry name" value="CARNITINE O-PALMITOYLTRANSFERASE 2, MITOCHONDRIAL"/>
    <property type="match status" value="1"/>
</dbReference>
<keyword evidence="5" id="KW-1133">Transmembrane helix</keyword>
<dbReference type="InterPro" id="IPR039551">
    <property type="entry name" value="Cho/carn_acyl_trans"/>
</dbReference>
<dbReference type="InterPro" id="IPR023213">
    <property type="entry name" value="CAT-like_dom_sf"/>
</dbReference>
<feature type="transmembrane region" description="Helical" evidence="5">
    <location>
        <begin position="1308"/>
        <end position="1330"/>
    </location>
</feature>
<dbReference type="InterPro" id="IPR002035">
    <property type="entry name" value="VWF_A"/>
</dbReference>
<dbReference type="EMBL" id="CALNXI010003604">
    <property type="protein sequence ID" value="CAH3193809.1"/>
    <property type="molecule type" value="Genomic_DNA"/>
</dbReference>
<evidence type="ECO:0000256" key="5">
    <source>
        <dbReference type="SAM" id="Phobius"/>
    </source>
</evidence>
<keyword evidence="5" id="KW-0472">Membrane</keyword>
<evidence type="ECO:0000256" key="3">
    <source>
        <dbReference type="ARBA" id="ARBA00023315"/>
    </source>
</evidence>
<gene>
    <name evidence="7" type="ORF">PEVE_00026589</name>
</gene>
<dbReference type="CDD" id="cd12913">
    <property type="entry name" value="PDC1_MCP_like"/>
    <property type="match status" value="1"/>
</dbReference>
<evidence type="ECO:0000256" key="2">
    <source>
        <dbReference type="ARBA" id="ARBA00022679"/>
    </source>
</evidence>
<dbReference type="PANTHER" id="PTHR22589">
    <property type="entry name" value="CARNITINE O-ACYLTRANSFERASE"/>
    <property type="match status" value="1"/>
</dbReference>
<reference evidence="7 8" key="1">
    <citation type="submission" date="2022-05" db="EMBL/GenBank/DDBJ databases">
        <authorList>
            <consortium name="Genoscope - CEA"/>
            <person name="William W."/>
        </authorList>
    </citation>
    <scope>NUCLEOTIDE SEQUENCE [LARGE SCALE GENOMIC DNA]</scope>
</reference>
<dbReference type="SUPFAM" id="SSF53300">
    <property type="entry name" value="vWA-like"/>
    <property type="match status" value="1"/>
</dbReference>
<dbReference type="Pfam" id="PF00092">
    <property type="entry name" value="VWA"/>
    <property type="match status" value="1"/>
</dbReference>
<dbReference type="Gene3D" id="3.30.450.20">
    <property type="entry name" value="PAS domain"/>
    <property type="match status" value="4"/>
</dbReference>
<dbReference type="Pfam" id="PF00755">
    <property type="entry name" value="Carn_acyltransf"/>
    <property type="match status" value="1"/>
</dbReference>
<dbReference type="PROSITE" id="PS50234">
    <property type="entry name" value="VWFA"/>
    <property type="match status" value="1"/>
</dbReference>
<dbReference type="Proteomes" id="UP001159427">
    <property type="component" value="Unassembled WGS sequence"/>
</dbReference>
<evidence type="ECO:0000313" key="8">
    <source>
        <dbReference type="Proteomes" id="UP001159427"/>
    </source>
</evidence>
<dbReference type="InterPro" id="IPR042231">
    <property type="entry name" value="Cho/carn_acyl_trans_2"/>
</dbReference>
<protein>
    <recommendedName>
        <fullName evidence="6">VWFA domain-containing protein</fullName>
    </recommendedName>
</protein>
<evidence type="ECO:0000259" key="6">
    <source>
        <dbReference type="PROSITE" id="PS50234"/>
    </source>
</evidence>
<organism evidence="7 8">
    <name type="scientific">Porites evermanni</name>
    <dbReference type="NCBI Taxonomy" id="104178"/>
    <lineage>
        <taxon>Eukaryota</taxon>
        <taxon>Metazoa</taxon>
        <taxon>Cnidaria</taxon>
        <taxon>Anthozoa</taxon>
        <taxon>Hexacorallia</taxon>
        <taxon>Scleractinia</taxon>
        <taxon>Fungiina</taxon>
        <taxon>Poritidae</taxon>
        <taxon>Porites</taxon>
    </lineage>
</organism>
<dbReference type="PROSITE" id="PS00440">
    <property type="entry name" value="ACYLTRANSF_C_2"/>
    <property type="match status" value="1"/>
</dbReference>
<dbReference type="Gene3D" id="3.30.559.10">
    <property type="entry name" value="Chloramphenicol acetyltransferase-like domain"/>
    <property type="match status" value="1"/>
</dbReference>
<comment type="caution">
    <text evidence="7">The sequence shown here is derived from an EMBL/GenBank/DDBJ whole genome shotgun (WGS) entry which is preliminary data.</text>
</comment>